<evidence type="ECO:0000256" key="2">
    <source>
        <dbReference type="ARBA" id="ARBA00005128"/>
    </source>
</evidence>
<dbReference type="GO" id="GO:0008299">
    <property type="term" value="P:isoprenoid biosynthetic process"/>
    <property type="evidence" value="ECO:0007669"/>
    <property type="project" value="InterPro"/>
</dbReference>
<keyword evidence="4 7" id="KW-0808">Transferase</keyword>
<reference evidence="8" key="1">
    <citation type="journal article" date="2021" name="Nat. Microbiol.">
        <title>Cocultivation of an ultrasmall environmental parasitic bacterium with lytic ability against bacteria associated with wastewater foams.</title>
        <authorList>
            <person name="Batinovic S."/>
            <person name="Rose J.J.A."/>
            <person name="Ratcliffe J."/>
            <person name="Seviour R.J."/>
            <person name="Petrovski S."/>
        </authorList>
    </citation>
    <scope>NUCLEOTIDE SEQUENCE</scope>
    <source>
        <strain evidence="8">CON44</strain>
    </source>
</reference>
<comment type="cofactor">
    <cofactor evidence="1">
        <name>Mg(2+)</name>
        <dbReference type="ChEBI" id="CHEBI:18420"/>
    </cofactor>
</comment>
<organism evidence="8">
    <name type="scientific">Gordonia amarae</name>
    <dbReference type="NCBI Taxonomy" id="36821"/>
    <lineage>
        <taxon>Bacteria</taxon>
        <taxon>Bacillati</taxon>
        <taxon>Actinomycetota</taxon>
        <taxon>Actinomycetes</taxon>
        <taxon>Mycobacteriales</taxon>
        <taxon>Gordoniaceae</taxon>
        <taxon>Gordonia</taxon>
    </lineage>
</organism>
<dbReference type="Gene3D" id="1.10.600.10">
    <property type="entry name" value="Farnesyl Diphosphate Synthase"/>
    <property type="match status" value="1"/>
</dbReference>
<accession>A0A857KPF6</accession>
<dbReference type="InterPro" id="IPR033749">
    <property type="entry name" value="Polyprenyl_synt_CS"/>
</dbReference>
<dbReference type="PANTHER" id="PTHR12001:SF85">
    <property type="entry name" value="SHORT CHAIN ISOPRENYL DIPHOSPHATE SYNTHASE"/>
    <property type="match status" value="1"/>
</dbReference>
<dbReference type="SUPFAM" id="SSF48576">
    <property type="entry name" value="Terpenoid synthases"/>
    <property type="match status" value="1"/>
</dbReference>
<evidence type="ECO:0000256" key="4">
    <source>
        <dbReference type="ARBA" id="ARBA00022679"/>
    </source>
</evidence>
<evidence type="ECO:0000256" key="7">
    <source>
        <dbReference type="RuleBase" id="RU004466"/>
    </source>
</evidence>
<evidence type="ECO:0000256" key="5">
    <source>
        <dbReference type="ARBA" id="ARBA00022723"/>
    </source>
</evidence>
<dbReference type="InterPro" id="IPR008949">
    <property type="entry name" value="Isoprenoid_synthase_dom_sf"/>
</dbReference>
<dbReference type="GO" id="GO:0046872">
    <property type="term" value="F:metal ion binding"/>
    <property type="evidence" value="ECO:0007669"/>
    <property type="project" value="UniProtKB-KW"/>
</dbReference>
<keyword evidence="6" id="KW-0460">Magnesium</keyword>
<evidence type="ECO:0000256" key="3">
    <source>
        <dbReference type="ARBA" id="ARBA00006706"/>
    </source>
</evidence>
<comment type="pathway">
    <text evidence="2">Isoprenoid biosynthesis.</text>
</comment>
<dbReference type="EMBL" id="CP045810">
    <property type="protein sequence ID" value="QHN40168.1"/>
    <property type="molecule type" value="Genomic_DNA"/>
</dbReference>
<name>A0A857KPF6_9ACTN</name>
<dbReference type="SFLD" id="SFLDG01017">
    <property type="entry name" value="Polyprenyl_Transferase_Like"/>
    <property type="match status" value="1"/>
</dbReference>
<proteinExistence type="inferred from homology"/>
<dbReference type="AlphaFoldDB" id="A0A857KPF6"/>
<evidence type="ECO:0000256" key="6">
    <source>
        <dbReference type="ARBA" id="ARBA00022842"/>
    </source>
</evidence>
<dbReference type="InterPro" id="IPR000092">
    <property type="entry name" value="Polyprenyl_synt"/>
</dbReference>
<dbReference type="PROSITE" id="PS00444">
    <property type="entry name" value="POLYPRENYL_SYNTHASE_2"/>
    <property type="match status" value="1"/>
</dbReference>
<protein>
    <submittedName>
        <fullName evidence="8">Polyprenyl synthetase family protein</fullName>
    </submittedName>
</protein>
<evidence type="ECO:0000256" key="1">
    <source>
        <dbReference type="ARBA" id="ARBA00001946"/>
    </source>
</evidence>
<dbReference type="GO" id="GO:0004659">
    <property type="term" value="F:prenyltransferase activity"/>
    <property type="evidence" value="ECO:0007669"/>
    <property type="project" value="InterPro"/>
</dbReference>
<evidence type="ECO:0000313" key="8">
    <source>
        <dbReference type="EMBL" id="QHN40168.1"/>
    </source>
</evidence>
<dbReference type="PANTHER" id="PTHR12001">
    <property type="entry name" value="GERANYLGERANYL PYROPHOSPHATE SYNTHASE"/>
    <property type="match status" value="1"/>
</dbReference>
<comment type="similarity">
    <text evidence="3 7">Belongs to the FPP/GGPP synthase family.</text>
</comment>
<sequence length="420" mass="44424">MRRRQPIHNGGGRRIGGHRDIIRNGPECPPDRTASLIAVTSAHPVDQFAIPSGLDDVPAAVGGVLDDFFGRVFPHAAAIDPVVGEAATMLREFTMNGGKRIRPTLVYAGWRCGVSERDRLRPGDGDNPAEALRAGAAIELIQACALVHDDIIDRSDTRRGRPTIHRELESTHADAGWSGSPAAFGVAGAILIGDLALSWADDLFHGVGVAEEMPAGPLRRGAARRAGAVWAAMRTEVLGGQILDVVNESRGNESVSAAYRVMEFKTAAYTVARPLELGATLAGGSVELINALRSIGHDLGIAFQLRDDLLGVFGDPEQTGKPSGDDLVAGKRTALIAVGLNRAGAAVGGELRGLIGRELSAEELARAREILVDVGAVADMEQRIDHLGERAQATITALNTDDSVRAELSALGHRLGHRQR</sequence>
<dbReference type="CDD" id="cd00685">
    <property type="entry name" value="Trans_IPPS_HT"/>
    <property type="match status" value="1"/>
</dbReference>
<dbReference type="PROSITE" id="PS00723">
    <property type="entry name" value="POLYPRENYL_SYNTHASE_1"/>
    <property type="match status" value="1"/>
</dbReference>
<gene>
    <name evidence="8" type="ORF">GII30_14340</name>
</gene>
<keyword evidence="5" id="KW-0479">Metal-binding</keyword>
<dbReference type="SFLD" id="SFLDS00005">
    <property type="entry name" value="Isoprenoid_Synthase_Type_I"/>
    <property type="match status" value="1"/>
</dbReference>
<dbReference type="Pfam" id="PF00348">
    <property type="entry name" value="polyprenyl_synt"/>
    <property type="match status" value="1"/>
</dbReference>